<feature type="region of interest" description="Disordered" evidence="1">
    <location>
        <begin position="1"/>
        <end position="31"/>
    </location>
</feature>
<dbReference type="AlphaFoldDB" id="A0A919YKS8"/>
<reference evidence="2" key="1">
    <citation type="submission" date="2021-03" db="EMBL/GenBank/DDBJ databases">
        <title>Antimicrobial resistance genes in bacteria isolated from Japanese honey, and their potential for conferring macrolide and lincosamide resistance in the American foulbrood pathogen Paenibacillus larvae.</title>
        <authorList>
            <person name="Okamoto M."/>
            <person name="Kumagai M."/>
            <person name="Kanamori H."/>
            <person name="Takamatsu D."/>
        </authorList>
    </citation>
    <scope>NUCLEOTIDE SEQUENCE</scope>
    <source>
        <strain evidence="2">J40TS1</strain>
    </source>
</reference>
<name>A0A919YKS8_9BACL</name>
<comment type="caution">
    <text evidence="2">The sequence shown here is derived from an EMBL/GenBank/DDBJ whole genome shotgun (WGS) entry which is preliminary data.</text>
</comment>
<keyword evidence="3" id="KW-1185">Reference proteome</keyword>
<evidence type="ECO:0000313" key="3">
    <source>
        <dbReference type="Proteomes" id="UP000683139"/>
    </source>
</evidence>
<evidence type="ECO:0000256" key="1">
    <source>
        <dbReference type="SAM" id="MobiDB-lite"/>
    </source>
</evidence>
<sequence>MIELPNVSAAPANSPNLPNEQQAKQDFTRQSASPFVEGTQHDYMYEQRKQPELKLIADVVGVAMKDGGVHSLVLRYKNRYVGHVSGLDGVTKKLILEFAQQHPGECPFSKKPSHDVMWLSVPFACKVSALEFTDSGQLKQPKLIGFGV</sequence>
<dbReference type="Gene3D" id="2.40.50.140">
    <property type="entry name" value="Nucleic acid-binding proteins"/>
    <property type="match status" value="1"/>
</dbReference>
<dbReference type="Proteomes" id="UP000683139">
    <property type="component" value="Unassembled WGS sequence"/>
</dbReference>
<organism evidence="2 3">
    <name type="scientific">Paenibacillus montaniterrae</name>
    <dbReference type="NCBI Taxonomy" id="429341"/>
    <lineage>
        <taxon>Bacteria</taxon>
        <taxon>Bacillati</taxon>
        <taxon>Bacillota</taxon>
        <taxon>Bacilli</taxon>
        <taxon>Bacillales</taxon>
        <taxon>Paenibacillaceae</taxon>
        <taxon>Paenibacillus</taxon>
    </lineage>
</organism>
<dbReference type="EMBL" id="BOSE01000001">
    <property type="protein sequence ID" value="GIP15010.1"/>
    <property type="molecule type" value="Genomic_DNA"/>
</dbReference>
<dbReference type="SUPFAM" id="SSF50249">
    <property type="entry name" value="Nucleic acid-binding proteins"/>
    <property type="match status" value="1"/>
</dbReference>
<feature type="compositionally biased region" description="Polar residues" evidence="1">
    <location>
        <begin position="11"/>
        <end position="31"/>
    </location>
</feature>
<protein>
    <submittedName>
        <fullName evidence="2">Uncharacterized protein</fullName>
    </submittedName>
</protein>
<gene>
    <name evidence="2" type="ORF">J40TS1_06520</name>
</gene>
<dbReference type="RefSeq" id="WP_213513175.1">
    <property type="nucleotide sequence ID" value="NZ_BOSE01000001.1"/>
</dbReference>
<proteinExistence type="predicted"/>
<dbReference type="InterPro" id="IPR012340">
    <property type="entry name" value="NA-bd_OB-fold"/>
</dbReference>
<evidence type="ECO:0000313" key="2">
    <source>
        <dbReference type="EMBL" id="GIP15010.1"/>
    </source>
</evidence>
<accession>A0A919YKS8</accession>